<accession>A0A7M1B9T7</accession>
<keyword evidence="5" id="KW-1185">Reference proteome</keyword>
<dbReference type="GO" id="GO:0015689">
    <property type="term" value="P:molybdate ion transport"/>
    <property type="evidence" value="ECO:0007669"/>
    <property type="project" value="InterPro"/>
</dbReference>
<dbReference type="InterPro" id="IPR004606">
    <property type="entry name" value="Mop_domain"/>
</dbReference>
<evidence type="ECO:0000313" key="4">
    <source>
        <dbReference type="EMBL" id="QOP46489.1"/>
    </source>
</evidence>
<dbReference type="InterPro" id="IPR008995">
    <property type="entry name" value="Mo/tungstate-bd_C_term_dom"/>
</dbReference>
<protein>
    <recommendedName>
        <fullName evidence="3">Mop domain-containing protein</fullName>
    </recommendedName>
</protein>
<dbReference type="Pfam" id="PF03459">
    <property type="entry name" value="TOBE"/>
    <property type="match status" value="1"/>
</dbReference>
<dbReference type="PROSITE" id="PS51866">
    <property type="entry name" value="MOP"/>
    <property type="match status" value="1"/>
</dbReference>
<proteinExistence type="predicted"/>
<dbReference type="AlphaFoldDB" id="A0A7M1B9T7"/>
<evidence type="ECO:0000256" key="2">
    <source>
        <dbReference type="PROSITE-ProRule" id="PRU01213"/>
    </source>
</evidence>
<dbReference type="Gene3D" id="2.40.50.100">
    <property type="match status" value="1"/>
</dbReference>
<sequence length="133" mass="14540">MNTIVTNVTAIENVNNLTLLHCESHTTAIVMMSLKLNPDIRQGSQVALAVKPTNIILAKEHPQQTSCENILHATVKTVEAGELLCSVTVSFEETILEAIITREAHNRLLLKQGDAVSLLIGANDIYIQEILDV</sequence>
<dbReference type="SUPFAM" id="SSF50331">
    <property type="entry name" value="MOP-like"/>
    <property type="match status" value="1"/>
</dbReference>
<dbReference type="EMBL" id="CP041406">
    <property type="protein sequence ID" value="QOP46489.1"/>
    <property type="molecule type" value="Genomic_DNA"/>
</dbReference>
<evidence type="ECO:0000259" key="3">
    <source>
        <dbReference type="PROSITE" id="PS51866"/>
    </source>
</evidence>
<organism evidence="4 5">
    <name type="scientific">Sulfurimonas paralvinellae</name>
    <dbReference type="NCBI Taxonomy" id="317658"/>
    <lineage>
        <taxon>Bacteria</taxon>
        <taxon>Pseudomonadati</taxon>
        <taxon>Campylobacterota</taxon>
        <taxon>Epsilonproteobacteria</taxon>
        <taxon>Campylobacterales</taxon>
        <taxon>Sulfurimonadaceae</taxon>
        <taxon>Sulfurimonas</taxon>
    </lineage>
</organism>
<dbReference type="RefSeq" id="WP_193110749.1">
    <property type="nucleotide sequence ID" value="NZ_CP041406.1"/>
</dbReference>
<dbReference type="InterPro" id="IPR005116">
    <property type="entry name" value="Transp-assoc_OB_typ1"/>
</dbReference>
<dbReference type="KEGG" id="spal:FM071_09355"/>
<gene>
    <name evidence="4" type="ORF">FM071_09355</name>
</gene>
<keyword evidence="1 2" id="KW-0500">Molybdenum</keyword>
<evidence type="ECO:0000313" key="5">
    <source>
        <dbReference type="Proteomes" id="UP000593580"/>
    </source>
</evidence>
<evidence type="ECO:0000256" key="1">
    <source>
        <dbReference type="ARBA" id="ARBA00022505"/>
    </source>
</evidence>
<reference evidence="4 5" key="1">
    <citation type="submission" date="2019-07" db="EMBL/GenBank/DDBJ databases">
        <title>Sulfurimonas paralvinellae sp. nov., a novel mesophilic, hydrogen- and sulfur-oxidizing chemolithoautotroph within the Epsilonproteo- bacteria isolated from a deep-sea hydrothermal vent polychaete nest, reclassification of Thiomicrospira denitrificans as Sulfurimonas denitrificans comb. nov. and emended description of the genus Sulfurimonas.</title>
        <authorList>
            <person name="Wang S."/>
            <person name="Jiang L."/>
            <person name="Shao Z."/>
        </authorList>
    </citation>
    <scope>NUCLEOTIDE SEQUENCE [LARGE SCALE GENOMIC DNA]</scope>
    <source>
        <strain evidence="4 5">GO25</strain>
    </source>
</reference>
<dbReference type="Proteomes" id="UP000593580">
    <property type="component" value="Chromosome"/>
</dbReference>
<feature type="domain" description="Mop" evidence="3">
    <location>
        <begin position="64"/>
        <end position="129"/>
    </location>
</feature>
<name>A0A7M1B9T7_9BACT</name>